<dbReference type="InterPro" id="IPR015943">
    <property type="entry name" value="WD40/YVTN_repeat-like_dom_sf"/>
</dbReference>
<protein>
    <submittedName>
        <fullName evidence="6">WD40 repeat-like protein</fullName>
    </submittedName>
</protein>
<dbReference type="SMART" id="SM00320">
    <property type="entry name" value="WD40"/>
    <property type="match status" value="7"/>
</dbReference>
<dbReference type="AlphaFoldDB" id="A0A165SKQ2"/>
<dbReference type="GO" id="GO:1990234">
    <property type="term" value="C:transferase complex"/>
    <property type="evidence" value="ECO:0007669"/>
    <property type="project" value="UniProtKB-ARBA"/>
</dbReference>
<dbReference type="PROSITE" id="PS00678">
    <property type="entry name" value="WD_REPEATS_1"/>
    <property type="match status" value="4"/>
</dbReference>
<dbReference type="Pfam" id="PF00400">
    <property type="entry name" value="WD40"/>
    <property type="match status" value="7"/>
</dbReference>
<evidence type="ECO:0000256" key="3">
    <source>
        <dbReference type="PROSITE-ProRule" id="PRU00221"/>
    </source>
</evidence>
<dbReference type="SUPFAM" id="SSF52540">
    <property type="entry name" value="P-loop containing nucleoside triphosphate hydrolases"/>
    <property type="match status" value="1"/>
</dbReference>
<proteinExistence type="predicted"/>
<dbReference type="InterPro" id="IPR001680">
    <property type="entry name" value="WD40_rpt"/>
</dbReference>
<dbReference type="PROSITE" id="PS50837">
    <property type="entry name" value="NACHT"/>
    <property type="match status" value="1"/>
</dbReference>
<dbReference type="InterPro" id="IPR027417">
    <property type="entry name" value="P-loop_NTPase"/>
</dbReference>
<dbReference type="PROSITE" id="PS50004">
    <property type="entry name" value="C2"/>
    <property type="match status" value="1"/>
</dbReference>
<dbReference type="OrthoDB" id="163438at2759"/>
<feature type="repeat" description="WD" evidence="3">
    <location>
        <begin position="1110"/>
        <end position="1151"/>
    </location>
</feature>
<dbReference type="Pfam" id="PF24883">
    <property type="entry name" value="NPHP3_N"/>
    <property type="match status" value="1"/>
</dbReference>
<evidence type="ECO:0000256" key="1">
    <source>
        <dbReference type="ARBA" id="ARBA00022574"/>
    </source>
</evidence>
<evidence type="ECO:0000259" key="4">
    <source>
        <dbReference type="PROSITE" id="PS50004"/>
    </source>
</evidence>
<dbReference type="InParanoid" id="A0A165SKQ2"/>
<keyword evidence="2" id="KW-0677">Repeat</keyword>
<evidence type="ECO:0000313" key="6">
    <source>
        <dbReference type="EMBL" id="KZT25309.1"/>
    </source>
</evidence>
<dbReference type="InterPro" id="IPR035892">
    <property type="entry name" value="C2_domain_sf"/>
</dbReference>
<dbReference type="Gene3D" id="2.60.40.150">
    <property type="entry name" value="C2 domain"/>
    <property type="match status" value="1"/>
</dbReference>
<dbReference type="PROSITE" id="PS50082">
    <property type="entry name" value="WD_REPEATS_2"/>
    <property type="match status" value="7"/>
</dbReference>
<dbReference type="PANTHER" id="PTHR22847">
    <property type="entry name" value="WD40 REPEAT PROTEIN"/>
    <property type="match status" value="1"/>
</dbReference>
<feature type="repeat" description="WD" evidence="3">
    <location>
        <begin position="897"/>
        <end position="929"/>
    </location>
</feature>
<feature type="domain" description="C2" evidence="4">
    <location>
        <begin position="1"/>
        <end position="107"/>
    </location>
</feature>
<dbReference type="InterPro" id="IPR019775">
    <property type="entry name" value="WD40_repeat_CS"/>
</dbReference>
<dbReference type="Gene3D" id="3.40.50.300">
    <property type="entry name" value="P-loop containing nucleotide triphosphate hydrolases"/>
    <property type="match status" value="1"/>
</dbReference>
<keyword evidence="1 3" id="KW-0853">WD repeat</keyword>
<dbReference type="InterPro" id="IPR056884">
    <property type="entry name" value="NPHP3-like_N"/>
</dbReference>
<dbReference type="EMBL" id="KV425572">
    <property type="protein sequence ID" value="KZT25309.1"/>
    <property type="molecule type" value="Genomic_DNA"/>
</dbReference>
<accession>A0A165SKQ2</accession>
<dbReference type="InterPro" id="IPR000008">
    <property type="entry name" value="C2_dom"/>
</dbReference>
<name>A0A165SKQ2_9AGAM</name>
<dbReference type="InterPro" id="IPR011047">
    <property type="entry name" value="Quinoprotein_ADH-like_sf"/>
</dbReference>
<feature type="repeat" description="WD" evidence="3">
    <location>
        <begin position="982"/>
        <end position="1023"/>
    </location>
</feature>
<dbReference type="CDD" id="cd00200">
    <property type="entry name" value="WD40"/>
    <property type="match status" value="1"/>
</dbReference>
<evidence type="ECO:0000313" key="7">
    <source>
        <dbReference type="Proteomes" id="UP000076761"/>
    </source>
</evidence>
<organism evidence="6 7">
    <name type="scientific">Neolentinus lepideus HHB14362 ss-1</name>
    <dbReference type="NCBI Taxonomy" id="1314782"/>
    <lineage>
        <taxon>Eukaryota</taxon>
        <taxon>Fungi</taxon>
        <taxon>Dikarya</taxon>
        <taxon>Basidiomycota</taxon>
        <taxon>Agaricomycotina</taxon>
        <taxon>Agaricomycetes</taxon>
        <taxon>Gloeophyllales</taxon>
        <taxon>Gloeophyllaceae</taxon>
        <taxon>Neolentinus</taxon>
    </lineage>
</organism>
<dbReference type="STRING" id="1314782.A0A165SKQ2"/>
<feature type="repeat" description="WD" evidence="3">
    <location>
        <begin position="949"/>
        <end position="981"/>
    </location>
</feature>
<sequence length="1198" mass="134024">MSSDSDSPFLLVMNIAVEDLPPADPSQKRPKVFVRLRSGKDVQKTKVVELETSSHTWATPLVLSDIDAKSSVSLTVYYRRWMQEEVVGSVERPFLYFREHNGRDLTFRLEGTKQNINSSIRLWCCTDHETVNGALVQSISPGDDVVNPRLTAVSDAITTLEAGGKDAADRWASLSPLVESIEPFKNVFDEVAKIHPFAAAAWGLLSMAWSVLQAERTRTKQVLDLREAMIKAYMVAQEDEVLKKLEEFRAIFADLMKQTSECALFLSQYFSGGFFRRLTNIAADKKIQEFTDAFQSFHDAFHDKSVRKITIVSLASYECIKFVERQTILQRLQPHPQDGSADSRCLSGTRKEYIEEVLQWFSQEDNKVLWLTGPLGSGKTTLAFTIAEYISNIGPRGRLGAFILFRRDGVLGMRDPRQFVTTLAYKLAEFDDRIGDAIAIAVRSIPDLQILSPHQQFQRLVIEPLMSIDGLKDSGPIMILVDALDESAHGQPRELLLKDIISKGFGPSLSFIRFIITSRPTPDISELLSPLKNRFIQPLWLDVSAKEASRDISLYFREKLEEMQVPVAMDGRCRDDIVRDLTDRAGGLFIWASLTYEFIKVHPEERIKTVLADASHSSPDTDQRLCRMYETTLEYLVGGVSNKSIKNEVRNFIGAVVVAQTPPGLTPRVLGRLFANSRLAGDTFLRLKTLIASEESEAIRFLHKSFYEFVEYEEWSKLTGWYINVGEWNKTMMSTCLARMREYMSTYMADPLTYELGSCHEDPHIPYVCQYWMCHLVQVEKPDEDITQQVHAFFTELYLRWIHLIVLLRESHREYDAISSMGSVVDWVMRCGLPSEIFQHALAFLQCVWEHQGVQRNPVLLYTDGLMSVPLTNSIRRMYSTGAQPVLDESATITSQLCCHTEVVFCVAFSPDGRYVASTSADWTIQVWDSTTGLLRYFPLKDEGGAPWSVNFSPSGDRIVSGHANGHVWVWDAETGSEMLDIAAHSNYVRTVAFSPDGEHIASGCYDCSLAIWNARSGEALVGPLSGHADWVRSVAFSPDGALLASAYDEAIKIWDVKTGKVVLGPLEGYQGGVYSVSFSPDGTMVAAGSFDRTVCLWSAATGEAIGTPLRGHEHTVYSVAFSPEGSRIVSGSWDQTVRVWDVATGSTILGPLKSHGSVVNSVAWSPDGRRIVSGSDDHTVRIWDALTGGVLFASRKE</sequence>
<evidence type="ECO:0000256" key="2">
    <source>
        <dbReference type="ARBA" id="ARBA00022737"/>
    </source>
</evidence>
<dbReference type="SUPFAM" id="SSF50998">
    <property type="entry name" value="Quinoprotein alcohol dehydrogenase-like"/>
    <property type="match status" value="1"/>
</dbReference>
<keyword evidence="7" id="KW-1185">Reference proteome</keyword>
<dbReference type="InterPro" id="IPR020472">
    <property type="entry name" value="WD40_PAC1"/>
</dbReference>
<reference evidence="6 7" key="1">
    <citation type="journal article" date="2016" name="Mol. Biol. Evol.">
        <title>Comparative Genomics of Early-Diverging Mushroom-Forming Fungi Provides Insights into the Origins of Lignocellulose Decay Capabilities.</title>
        <authorList>
            <person name="Nagy L.G."/>
            <person name="Riley R."/>
            <person name="Tritt A."/>
            <person name="Adam C."/>
            <person name="Daum C."/>
            <person name="Floudas D."/>
            <person name="Sun H."/>
            <person name="Yadav J.S."/>
            <person name="Pangilinan J."/>
            <person name="Larsson K.H."/>
            <person name="Matsuura K."/>
            <person name="Barry K."/>
            <person name="Labutti K."/>
            <person name="Kuo R."/>
            <person name="Ohm R.A."/>
            <person name="Bhattacharya S.S."/>
            <person name="Shirouzu T."/>
            <person name="Yoshinaga Y."/>
            <person name="Martin F.M."/>
            <person name="Grigoriev I.V."/>
            <person name="Hibbett D.S."/>
        </authorList>
    </citation>
    <scope>NUCLEOTIDE SEQUENCE [LARGE SCALE GENOMIC DNA]</scope>
    <source>
        <strain evidence="6 7">HHB14362 ss-1</strain>
    </source>
</reference>
<dbReference type="InterPro" id="IPR007111">
    <property type="entry name" value="NACHT_NTPase"/>
</dbReference>
<dbReference type="Gene3D" id="2.130.10.10">
    <property type="entry name" value="YVTN repeat-like/Quinoprotein amine dehydrogenase"/>
    <property type="match status" value="3"/>
</dbReference>
<feature type="repeat" description="WD" evidence="3">
    <location>
        <begin position="1025"/>
        <end position="1065"/>
    </location>
</feature>
<dbReference type="PROSITE" id="PS50294">
    <property type="entry name" value="WD_REPEATS_REGION"/>
    <property type="match status" value="6"/>
</dbReference>
<dbReference type="PANTHER" id="PTHR22847:SF637">
    <property type="entry name" value="WD REPEAT DOMAIN 5B"/>
    <property type="match status" value="1"/>
</dbReference>
<gene>
    <name evidence="6" type="ORF">NEOLEDRAFT_1133677</name>
</gene>
<evidence type="ECO:0000259" key="5">
    <source>
        <dbReference type="PROSITE" id="PS50837"/>
    </source>
</evidence>
<feature type="domain" description="NACHT" evidence="5">
    <location>
        <begin position="367"/>
        <end position="520"/>
    </location>
</feature>
<dbReference type="GO" id="GO:0005634">
    <property type="term" value="C:nucleus"/>
    <property type="evidence" value="ECO:0007669"/>
    <property type="project" value="TreeGrafter"/>
</dbReference>
<feature type="repeat" description="WD" evidence="3">
    <location>
        <begin position="1067"/>
        <end position="1108"/>
    </location>
</feature>
<dbReference type="SUPFAM" id="SSF49562">
    <property type="entry name" value="C2 domain (Calcium/lipid-binding domain, CaLB)"/>
    <property type="match status" value="1"/>
</dbReference>
<feature type="repeat" description="WD" evidence="3">
    <location>
        <begin position="1153"/>
        <end position="1194"/>
    </location>
</feature>
<dbReference type="Proteomes" id="UP000076761">
    <property type="component" value="Unassembled WGS sequence"/>
</dbReference>
<dbReference type="PRINTS" id="PR00320">
    <property type="entry name" value="GPROTEINBRPT"/>
</dbReference>